<evidence type="ECO:0008006" key="5">
    <source>
        <dbReference type="Google" id="ProtNLM"/>
    </source>
</evidence>
<accession>A0ABU0EJN9</accession>
<proteinExistence type="predicted"/>
<keyword evidence="2" id="KW-1133">Transmembrane helix</keyword>
<sequence length="138" mass="13950">MPDDPQPDETPAAAEQPTAPGPAAEPVALDARGVPIPSEEELARVAEPATVRHAPKFGAFITAGALVGIVVALVLVAVVRPEVPWVADGSGFISFLDGEGAVRTVMAVAGAVLGGFLGGLAAVLADRRSVRKAVRPTV</sequence>
<dbReference type="Proteomes" id="UP001239626">
    <property type="component" value="Unassembled WGS sequence"/>
</dbReference>
<keyword evidence="2" id="KW-0472">Membrane</keyword>
<keyword evidence="4" id="KW-1185">Reference proteome</keyword>
<feature type="compositionally biased region" description="Low complexity" evidence="1">
    <location>
        <begin position="9"/>
        <end position="26"/>
    </location>
</feature>
<comment type="caution">
    <text evidence="3">The sequence shown here is derived from an EMBL/GenBank/DDBJ whole genome shotgun (WGS) entry which is preliminary data.</text>
</comment>
<dbReference type="EMBL" id="JAUSVB010000005">
    <property type="protein sequence ID" value="MDQ0375022.1"/>
    <property type="molecule type" value="Genomic_DNA"/>
</dbReference>
<feature type="transmembrane region" description="Helical" evidence="2">
    <location>
        <begin position="57"/>
        <end position="80"/>
    </location>
</feature>
<reference evidence="3 4" key="1">
    <citation type="submission" date="2023-07" db="EMBL/GenBank/DDBJ databases">
        <title>Sorghum-associated microbial communities from plants grown in Nebraska, USA.</title>
        <authorList>
            <person name="Schachtman D."/>
        </authorList>
    </citation>
    <scope>NUCLEOTIDE SEQUENCE [LARGE SCALE GENOMIC DNA]</scope>
    <source>
        <strain evidence="3 4">BE332</strain>
    </source>
</reference>
<evidence type="ECO:0000256" key="2">
    <source>
        <dbReference type="SAM" id="Phobius"/>
    </source>
</evidence>
<feature type="region of interest" description="Disordered" evidence="1">
    <location>
        <begin position="1"/>
        <end position="29"/>
    </location>
</feature>
<name>A0ABU0EJN9_9CELL</name>
<gene>
    <name evidence="3" type="ORF">J2X26_003352</name>
</gene>
<evidence type="ECO:0000256" key="1">
    <source>
        <dbReference type="SAM" id="MobiDB-lite"/>
    </source>
</evidence>
<organism evidence="3 4">
    <name type="scientific">Cellulomonas humilata</name>
    <dbReference type="NCBI Taxonomy" id="144055"/>
    <lineage>
        <taxon>Bacteria</taxon>
        <taxon>Bacillati</taxon>
        <taxon>Actinomycetota</taxon>
        <taxon>Actinomycetes</taxon>
        <taxon>Micrococcales</taxon>
        <taxon>Cellulomonadaceae</taxon>
        <taxon>Cellulomonas</taxon>
    </lineage>
</organism>
<feature type="transmembrane region" description="Helical" evidence="2">
    <location>
        <begin position="100"/>
        <end position="125"/>
    </location>
</feature>
<protein>
    <recommendedName>
        <fullName evidence="5">Histidine kinase</fullName>
    </recommendedName>
</protein>
<evidence type="ECO:0000313" key="3">
    <source>
        <dbReference type="EMBL" id="MDQ0375022.1"/>
    </source>
</evidence>
<dbReference type="RefSeq" id="WP_307493837.1">
    <property type="nucleotide sequence ID" value="NZ_JAUSVB010000005.1"/>
</dbReference>
<keyword evidence="2" id="KW-0812">Transmembrane</keyword>
<evidence type="ECO:0000313" key="4">
    <source>
        <dbReference type="Proteomes" id="UP001239626"/>
    </source>
</evidence>